<dbReference type="GO" id="GO:0061542">
    <property type="term" value="F:3-demethylubiquinol 3-O-methyltransferase activity"/>
    <property type="evidence" value="ECO:0007669"/>
    <property type="project" value="UniProtKB-EC"/>
</dbReference>
<proteinExistence type="predicted"/>
<dbReference type="SUPFAM" id="SSF53335">
    <property type="entry name" value="S-adenosyl-L-methionine-dependent methyltransferases"/>
    <property type="match status" value="1"/>
</dbReference>
<organism evidence="2 3">
    <name type="scientific">Metaplanococcus flavidus</name>
    <dbReference type="NCBI Taxonomy" id="569883"/>
    <lineage>
        <taxon>Bacteria</taxon>
        <taxon>Bacillati</taxon>
        <taxon>Bacillota</taxon>
        <taxon>Bacilli</taxon>
        <taxon>Bacillales</taxon>
        <taxon>Caryophanaceae</taxon>
        <taxon>Metaplanococcus</taxon>
    </lineage>
</organism>
<keyword evidence="2" id="KW-0808">Transferase</keyword>
<dbReference type="InterPro" id="IPR013216">
    <property type="entry name" value="Methyltransf_11"/>
</dbReference>
<reference evidence="3" key="1">
    <citation type="journal article" date="2019" name="Int. J. Syst. Evol. Microbiol.">
        <title>The Global Catalogue of Microorganisms (GCM) 10K type strain sequencing project: providing services to taxonomists for standard genome sequencing and annotation.</title>
        <authorList>
            <consortium name="The Broad Institute Genomics Platform"/>
            <consortium name="The Broad Institute Genome Sequencing Center for Infectious Disease"/>
            <person name="Wu L."/>
            <person name="Ma J."/>
        </authorList>
    </citation>
    <scope>NUCLEOTIDE SEQUENCE [LARGE SCALE GENOMIC DNA]</scope>
    <source>
        <strain evidence="3">CCUG 56756</strain>
    </source>
</reference>
<dbReference type="GO" id="GO:0102208">
    <property type="term" value="F:2-polyprenyl-6-hydroxyphenol methylase activity"/>
    <property type="evidence" value="ECO:0007669"/>
    <property type="project" value="UniProtKB-EC"/>
</dbReference>
<dbReference type="Gene3D" id="3.40.50.150">
    <property type="entry name" value="Vaccinia Virus protein VP39"/>
    <property type="match status" value="1"/>
</dbReference>
<dbReference type="EC" id="2.1.1.64" evidence="2"/>
<evidence type="ECO:0000313" key="2">
    <source>
        <dbReference type="EMBL" id="MFD1032459.1"/>
    </source>
</evidence>
<dbReference type="Pfam" id="PF08241">
    <property type="entry name" value="Methyltransf_11"/>
    <property type="match status" value="1"/>
</dbReference>
<keyword evidence="3" id="KW-1185">Reference proteome</keyword>
<protein>
    <submittedName>
        <fullName evidence="2">Class I SAM-dependent methyltransferase</fullName>
        <ecNumber evidence="2">2.1.1.222</ecNumber>
        <ecNumber evidence="2">2.1.1.64</ecNumber>
    </submittedName>
</protein>
<dbReference type="Proteomes" id="UP001597109">
    <property type="component" value="Unassembled WGS sequence"/>
</dbReference>
<dbReference type="PANTHER" id="PTHR43861">
    <property type="entry name" value="TRANS-ACONITATE 2-METHYLTRANSFERASE-RELATED"/>
    <property type="match status" value="1"/>
</dbReference>
<comment type="caution">
    <text evidence="2">The sequence shown here is derived from an EMBL/GenBank/DDBJ whole genome shotgun (WGS) entry which is preliminary data.</text>
</comment>
<sequence>MLTYTGERVIPEMMNPMNGLLLEHIARYQFAIDYANGRVLDLAGGVGYGAQLVAKAKHEELEGVIAVDSDGETIRYAKHRYYHPKVTYLQEDACDPLLPQKLGMFDSIISFETIEHLPDEKRFLNSLYQMLNPGGKLILSTPFGHGRGKPSSTPFHVHQLSWDEFHELFDQYSLKRFYYQRGVLIEPSRNGIHYPIGIAVCEK</sequence>
<dbReference type="RefSeq" id="WP_379082965.1">
    <property type="nucleotide sequence ID" value="NZ_JBHTKI010000022.1"/>
</dbReference>
<dbReference type="EMBL" id="JBHTKI010000022">
    <property type="protein sequence ID" value="MFD1032459.1"/>
    <property type="molecule type" value="Genomic_DNA"/>
</dbReference>
<dbReference type="InterPro" id="IPR029063">
    <property type="entry name" value="SAM-dependent_MTases_sf"/>
</dbReference>
<gene>
    <name evidence="2" type="ORF">ACFQ1X_13545</name>
</gene>
<name>A0ABW3LEY4_9BACL</name>
<dbReference type="EC" id="2.1.1.222" evidence="2"/>
<keyword evidence="2" id="KW-0489">Methyltransferase</keyword>
<evidence type="ECO:0000259" key="1">
    <source>
        <dbReference type="Pfam" id="PF08241"/>
    </source>
</evidence>
<feature type="domain" description="Methyltransferase type 11" evidence="1">
    <location>
        <begin position="40"/>
        <end position="139"/>
    </location>
</feature>
<dbReference type="GO" id="GO:0032259">
    <property type="term" value="P:methylation"/>
    <property type="evidence" value="ECO:0007669"/>
    <property type="project" value="UniProtKB-KW"/>
</dbReference>
<dbReference type="CDD" id="cd02440">
    <property type="entry name" value="AdoMet_MTases"/>
    <property type="match status" value="1"/>
</dbReference>
<evidence type="ECO:0000313" key="3">
    <source>
        <dbReference type="Proteomes" id="UP001597109"/>
    </source>
</evidence>
<accession>A0ABW3LEY4</accession>